<dbReference type="Proteomes" id="UP000002011">
    <property type="component" value="Chromosome"/>
</dbReference>
<dbReference type="Pfam" id="PF13715">
    <property type="entry name" value="CarbopepD_reg_2"/>
    <property type="match status" value="1"/>
</dbReference>
<dbReference type="GO" id="GO:0009279">
    <property type="term" value="C:cell outer membrane"/>
    <property type="evidence" value="ECO:0007669"/>
    <property type="project" value="UniProtKB-SubCell"/>
</dbReference>
<keyword evidence="1" id="KW-0813">Transport</keyword>
<dbReference type="PROSITE" id="PS52016">
    <property type="entry name" value="TONB_DEPENDENT_REC_3"/>
    <property type="match status" value="1"/>
</dbReference>
<dbReference type="InterPro" id="IPR008969">
    <property type="entry name" value="CarboxyPept-like_regulatory"/>
</dbReference>
<keyword evidence="1" id="KW-1134">Transmembrane beta strand</keyword>
<keyword evidence="3" id="KW-0675">Receptor</keyword>
<evidence type="ECO:0000256" key="1">
    <source>
        <dbReference type="PROSITE-ProRule" id="PRU01360"/>
    </source>
</evidence>
<dbReference type="eggNOG" id="COG1629">
    <property type="taxonomic scope" value="Bacteria"/>
</dbReference>
<dbReference type="EMBL" id="CP001619">
    <property type="protein sequence ID" value="ACT93082.1"/>
    <property type="molecule type" value="Genomic_DNA"/>
</dbReference>
<dbReference type="STRING" id="471854.Dfer_1845"/>
<gene>
    <name evidence="3" type="ordered locus">Dfer_1845</name>
</gene>
<feature type="domain" description="TonB-dependent receptor plug" evidence="2">
    <location>
        <begin position="221"/>
        <end position="323"/>
    </location>
</feature>
<dbReference type="NCBIfam" id="TIGR04057">
    <property type="entry name" value="SusC_RagA_signa"/>
    <property type="match status" value="1"/>
</dbReference>
<comment type="subcellular location">
    <subcellularLocation>
        <location evidence="1">Cell outer membrane</location>
        <topology evidence="1">Multi-pass membrane protein</topology>
    </subcellularLocation>
</comment>
<comment type="similarity">
    <text evidence="1">Belongs to the TonB-dependent receptor family.</text>
</comment>
<evidence type="ECO:0000313" key="4">
    <source>
        <dbReference type="Proteomes" id="UP000002011"/>
    </source>
</evidence>
<dbReference type="InterPro" id="IPR023997">
    <property type="entry name" value="TonB-dep_OMP_SusC/RagA_CS"/>
</dbReference>
<organism evidence="3 4">
    <name type="scientific">Dyadobacter fermentans (strain ATCC 700827 / DSM 18053 / CIP 107007 / KCTC 52180 / NS114)</name>
    <dbReference type="NCBI Taxonomy" id="471854"/>
    <lineage>
        <taxon>Bacteria</taxon>
        <taxon>Pseudomonadati</taxon>
        <taxon>Bacteroidota</taxon>
        <taxon>Cytophagia</taxon>
        <taxon>Cytophagales</taxon>
        <taxon>Spirosomataceae</taxon>
        <taxon>Dyadobacter</taxon>
    </lineage>
</organism>
<dbReference type="InterPro" id="IPR039426">
    <property type="entry name" value="TonB-dep_rcpt-like"/>
</dbReference>
<keyword evidence="4" id="KW-1185">Reference proteome</keyword>
<accession>C6VUU5</accession>
<proteinExistence type="inferred from homology"/>
<dbReference type="InterPro" id="IPR012910">
    <property type="entry name" value="Plug_dom"/>
</dbReference>
<dbReference type="RefSeq" id="WP_015811336.1">
    <property type="nucleotide sequence ID" value="NC_013037.1"/>
</dbReference>
<dbReference type="NCBIfam" id="TIGR04056">
    <property type="entry name" value="OMP_RagA_SusC"/>
    <property type="match status" value="1"/>
</dbReference>
<dbReference type="InterPro" id="IPR037066">
    <property type="entry name" value="Plug_dom_sf"/>
</dbReference>
<protein>
    <submittedName>
        <fullName evidence="3">TonB-dependent receptor plug</fullName>
    </submittedName>
</protein>
<reference evidence="3 4" key="1">
    <citation type="journal article" date="2009" name="Stand. Genomic Sci.">
        <title>Complete genome sequence of Dyadobacter fermentans type strain (NS114).</title>
        <authorList>
            <person name="Lang E."/>
            <person name="Lapidus A."/>
            <person name="Chertkov O."/>
            <person name="Brettin T."/>
            <person name="Detter J.C."/>
            <person name="Han C."/>
            <person name="Copeland A."/>
            <person name="Glavina Del Rio T."/>
            <person name="Nolan M."/>
            <person name="Chen F."/>
            <person name="Lucas S."/>
            <person name="Tice H."/>
            <person name="Cheng J.F."/>
            <person name="Land M."/>
            <person name="Hauser L."/>
            <person name="Chang Y.J."/>
            <person name="Jeffries C.D."/>
            <person name="Kopitz M."/>
            <person name="Bruce D."/>
            <person name="Goodwin L."/>
            <person name="Pitluck S."/>
            <person name="Ovchinnikova G."/>
            <person name="Pati A."/>
            <person name="Ivanova N."/>
            <person name="Mavrommatis K."/>
            <person name="Chen A."/>
            <person name="Palaniappan K."/>
            <person name="Chain P."/>
            <person name="Bristow J."/>
            <person name="Eisen J.A."/>
            <person name="Markowitz V."/>
            <person name="Hugenholtz P."/>
            <person name="Goker M."/>
            <person name="Rohde M."/>
            <person name="Kyrpides N.C."/>
            <person name="Klenk H.P."/>
        </authorList>
    </citation>
    <scope>NUCLEOTIDE SEQUENCE [LARGE SCALE GENOMIC DNA]</scope>
    <source>
        <strain evidence="4">ATCC 700827 / DSM 18053 / CIP 107007 / KCTC 52180 / NS114</strain>
    </source>
</reference>
<keyword evidence="1" id="KW-0998">Cell outer membrane</keyword>
<dbReference type="Gene3D" id="3.55.50.30">
    <property type="match status" value="1"/>
</dbReference>
<dbReference type="HOGENOM" id="CLU_004317_1_1_10"/>
<name>C6VUU5_DYAFD</name>
<dbReference type="AlphaFoldDB" id="C6VUU5"/>
<sequence>MRVSLIQLFVIGLFTNLSLAGPTRAQEVLSRRISLSINEQKVETVLGILTRQTGVRFMYIPELIQSTRTVTVSVKEETLGNVLNKLLTPLQINYQVTSRNQILLKRMPKQSLFEHLFPSVTEKESIVAFTVSGKVVDHAGGAIPGATVLLKGTTNTGTSTNEKGEFTLSLPDSARALVVSSIGFLTQEVMLNNRTYIEVKLAADVQALDAVMVVGYGTTSIRKNTAAVAKVETEKLENLPLTSIADGLAGRAPGLIVSTSGAGPGVKPTISIRGGNQPLFVIDGVISTQLDFNNINSNDIESFQVLKDAAATAVYGTRGGNGVILITTKRGKAGESVIRYDYNYDLSQPTYLPQKLSSFERALISNEAKINDGLPPDYSEEVLAKFRDQTDPVNYPNTDWQKLALKRFAPQMRHNISLSGGTERTQYFASLGYFDQGTLYTQKTNWLKRYNYRINMTNNFDKIGLKAEINLSGAIEKLNQPASQYGSGYYYIWGHIQNKSPMTPAFNDKGKYANSGDHPLVEMDPRSGYDRSTDKFVNGNMMLSWAVPGVKGLSVKALGNYRMGNFWEKMWTQTAPQYAIGSDVAAIANKPNLFTNAQDNWSYSLQGHINYETIIAKHHNVSAAVIYEESYSYGENFNATRRNYQLPVDQLASGPTENMENNGSAAESARAGYVGRLRYDYKGKYMLEGNFRYDGNDNFPKGNRWGFFPSISAGWTVSDEGFFQPVADKNILSYLKIRGSIGSVAQDGSAGTVASNLEIPRYGYLPGYSLNQRTYMVGGVLVPGFSEGALPSPDITWYTQNSRNIGLEFTTLSGKLNGSFDYFYIRTTGYLASPSGTKYSDPLGTALPTVKTNGAHRRAGFEFSLNYRNNIGELRYSVGGNLSKYDQLWEVNPTEDEATLKNPDSRTTHQKDYWGRGYIAEGFYQTHEEILNSPKRAGSVNLAPGDIRYRDVNGDGQLDAADQVRIGKQIVPHIMYGVNLDLQYKGFFLNSLFQGAGDRSVYVGDVIRQQVTYEFQKDYWTPENRNATYPRLVSSSGINGDNNYVTSTFWLANGRYVRLKTLQLGYDVKSGLLSRASFIRTLRISLTAQNLLTVSPLRKFYMDPESGSDNNYAYPIQRTFSLGVNVAF</sequence>
<dbReference type="SUPFAM" id="SSF49464">
    <property type="entry name" value="Carboxypeptidase regulatory domain-like"/>
    <property type="match status" value="1"/>
</dbReference>
<evidence type="ECO:0000313" key="3">
    <source>
        <dbReference type="EMBL" id="ACT93082.1"/>
    </source>
</evidence>
<keyword evidence="1" id="KW-0812">Transmembrane</keyword>
<dbReference type="Pfam" id="PF07715">
    <property type="entry name" value="Plug"/>
    <property type="match status" value="1"/>
</dbReference>
<dbReference type="Gene3D" id="2.60.40.1120">
    <property type="entry name" value="Carboxypeptidase-like, regulatory domain"/>
    <property type="match status" value="1"/>
</dbReference>
<evidence type="ECO:0000259" key="2">
    <source>
        <dbReference type="Pfam" id="PF07715"/>
    </source>
</evidence>
<dbReference type="KEGG" id="dfe:Dfer_1845"/>
<keyword evidence="1" id="KW-0472">Membrane</keyword>
<dbReference type="InterPro" id="IPR023996">
    <property type="entry name" value="TonB-dep_OMP_SusC/RagA"/>
</dbReference>
<dbReference type="Gene3D" id="2.170.130.10">
    <property type="entry name" value="TonB-dependent receptor, plug domain"/>
    <property type="match status" value="1"/>
</dbReference>
<dbReference type="SUPFAM" id="SSF56935">
    <property type="entry name" value="Porins"/>
    <property type="match status" value="1"/>
</dbReference>